<name>A0A1H9KXC1_9RHOB</name>
<gene>
    <name evidence="1" type="ORF">SAMN04488092_1218</name>
</gene>
<dbReference type="RefSeq" id="WP_090271309.1">
    <property type="nucleotide sequence ID" value="NZ_FOEP01000021.1"/>
</dbReference>
<dbReference type="OrthoDB" id="7866558at2"/>
<keyword evidence="1" id="KW-0808">Transferase</keyword>
<dbReference type="Gene3D" id="3.90.1480.10">
    <property type="entry name" value="Alpha-2,3-sialyltransferase"/>
    <property type="match status" value="1"/>
</dbReference>
<dbReference type="GO" id="GO:0016740">
    <property type="term" value="F:transferase activity"/>
    <property type="evidence" value="ECO:0007669"/>
    <property type="project" value="UniProtKB-KW"/>
</dbReference>
<keyword evidence="2" id="KW-1185">Reference proteome</keyword>
<proteinExistence type="predicted"/>
<evidence type="ECO:0000313" key="2">
    <source>
        <dbReference type="Proteomes" id="UP000198634"/>
    </source>
</evidence>
<dbReference type="EMBL" id="FOEP01000021">
    <property type="protein sequence ID" value="SER03517.1"/>
    <property type="molecule type" value="Genomic_DNA"/>
</dbReference>
<dbReference type="Proteomes" id="UP000198634">
    <property type="component" value="Unassembled WGS sequence"/>
</dbReference>
<protein>
    <submittedName>
        <fullName evidence="1">Glycosyltransferase involved in cell wall bisynthesis</fullName>
    </submittedName>
</protein>
<organism evidence="1 2">
    <name type="scientific">Thalassovita taeanensis</name>
    <dbReference type="NCBI Taxonomy" id="657014"/>
    <lineage>
        <taxon>Bacteria</taxon>
        <taxon>Pseudomonadati</taxon>
        <taxon>Pseudomonadota</taxon>
        <taxon>Alphaproteobacteria</taxon>
        <taxon>Rhodobacterales</taxon>
        <taxon>Roseobacteraceae</taxon>
        <taxon>Thalassovita</taxon>
    </lineage>
</organism>
<dbReference type="STRING" id="657014.SAMN04488092_1218"/>
<accession>A0A1H9KXC1</accession>
<dbReference type="Gene3D" id="3.40.50.2000">
    <property type="entry name" value="Glycogen Phosphorylase B"/>
    <property type="match status" value="1"/>
</dbReference>
<evidence type="ECO:0000313" key="1">
    <source>
        <dbReference type="EMBL" id="SER03517.1"/>
    </source>
</evidence>
<sequence>MNDFDPKKTCVVIGNGPSLRGFDLHRLNGFSTLGMNAAYRYWDRIGWYPSYYACLDDQVIRSHHTEIERLYRDGLVKKLFLHRGFFEHHPHRIGNPDFVIFDQTSRHWYPRNAQKLGLPPLFDEPAFRISDTSKITTGSHAVRFVANMGYRQLLLMGIDLRYVEILPEAEPTEGVGLKIARTPKQNPNYFFDGYQKAGDLYNIPNPAAHQGDLHPRAFELVAKDFETNELECQIYNTNPKSTLSDRNVFPLMPIDKALGESRLGAVFVPCNFREVDDILTNFKLWASVELSPSVEPEMAQRPMLVFVFNNVSGREHQPAIEKAFAETGMERFFRGPAFEYLQLEGKTDLYQRDYTKEVGGEGFKSGPNNQFFRSMDCMAKYGHYSFLMEVDCLPLRRGWLERLRTIVDGAEDFWILGSAYRGGEMLSKANTRHINGNAIYATGDPDFQAFIAEFWEPQSWGMIRDVDKRLAYDCILEILFSEDALRDPERLALWKSLAHRFRYTEWTQNISAASDLKATDGALIKRLREAFPRIDMMHNRVAQKLMVEALSTDALTERPKVSRGKTRHAVPRLLVFDMTAIGNGTATGEIKANFLAKWPDEALLQFVTDGPDGLASIQRRDGRYVRTRVDTAKALEMIDAFKPEAILYRPTPKTAPLHRLAMAEIDRLGVPVINWIMDDWPARMEIEASADWDAMRPDLLNLIARSSANLSICEKMSAAFAERYACAFRPLANGIDPADWPLLRRPERRTFVIRYAGGIAPDMNRASLLRVAEAVDILAKSGLDIRFEISTQSWWKKECDPLFASFPSTTLELADKTIPEYRRWISEADLLLIAYNFDETSLRYVQYSMANKMPECLASGAAVLAHGPMGTATIEYLSGDGIAKVVAESDVVALSAAIKELYETPETRLGIAAAGRARAVERHNIHKLREVFADIISQAVKSASTSSLAAPALRSFVPTDATGVDQASALREDIVILSAEILLGRRPLTALNSDTSIAEVIKRAETELAADDPALVHLQRVRRLYQPGSAAHPRA</sequence>
<reference evidence="1 2" key="1">
    <citation type="submission" date="2016-10" db="EMBL/GenBank/DDBJ databases">
        <authorList>
            <person name="de Groot N.N."/>
        </authorList>
    </citation>
    <scope>NUCLEOTIDE SEQUENCE [LARGE SCALE GENOMIC DNA]</scope>
    <source>
        <strain evidence="1 2">DSM 22007</strain>
    </source>
</reference>
<dbReference type="SUPFAM" id="SSF53756">
    <property type="entry name" value="UDP-Glycosyltransferase/glycogen phosphorylase"/>
    <property type="match status" value="1"/>
</dbReference>
<dbReference type="AlphaFoldDB" id="A0A1H9KXC1"/>